<name>A0A0U2Z5V7_9BACL</name>
<dbReference type="Proteomes" id="UP000067683">
    <property type="component" value="Chromosome"/>
</dbReference>
<proteinExistence type="predicted"/>
<keyword evidence="1" id="KW-0547">Nucleotide-binding</keyword>
<dbReference type="EMBL" id="CP013659">
    <property type="protein sequence ID" value="ALS75259.1"/>
    <property type="molecule type" value="Genomic_DNA"/>
</dbReference>
<evidence type="ECO:0000313" key="3">
    <source>
        <dbReference type="EMBL" id="ALS75259.1"/>
    </source>
</evidence>
<dbReference type="Gene3D" id="3.30.470.20">
    <property type="entry name" value="ATP-grasp fold, B domain"/>
    <property type="match status" value="1"/>
</dbReference>
<dbReference type="InterPro" id="IPR011761">
    <property type="entry name" value="ATP-grasp"/>
</dbReference>
<reference evidence="3" key="1">
    <citation type="submission" date="2016-01" db="EMBL/GenBank/DDBJ databases">
        <title>Complete genome of Planococcus rifietoensis type strain M8.</title>
        <authorList>
            <person name="See-Too W.S."/>
        </authorList>
    </citation>
    <scope>NUCLEOTIDE SEQUENCE [LARGE SCALE GENOMIC DNA]</scope>
    <source>
        <strain evidence="3">M8</strain>
    </source>
</reference>
<dbReference type="GO" id="GO:0009432">
    <property type="term" value="P:SOS response"/>
    <property type="evidence" value="ECO:0007669"/>
    <property type="project" value="TreeGrafter"/>
</dbReference>
<dbReference type="PROSITE" id="PS50975">
    <property type="entry name" value="ATP_GRASP"/>
    <property type="match status" value="1"/>
</dbReference>
<dbReference type="GO" id="GO:0018169">
    <property type="term" value="F:ribosomal S6-glutamic acid ligase activity"/>
    <property type="evidence" value="ECO:0007669"/>
    <property type="project" value="TreeGrafter"/>
</dbReference>
<protein>
    <submittedName>
        <fullName evidence="3">Alpha-L-glutamate ligase</fullName>
    </submittedName>
</protein>
<evidence type="ECO:0000259" key="2">
    <source>
        <dbReference type="PROSITE" id="PS50975"/>
    </source>
</evidence>
<dbReference type="AlphaFoldDB" id="A0A0U2Z5V7"/>
<dbReference type="GO" id="GO:0005524">
    <property type="term" value="F:ATP binding"/>
    <property type="evidence" value="ECO:0007669"/>
    <property type="project" value="UniProtKB-UniRule"/>
</dbReference>
<gene>
    <name evidence="3" type="ORF">AUC31_08505</name>
</gene>
<keyword evidence="1" id="KW-0067">ATP-binding</keyword>
<dbReference type="KEGG" id="prt:AUC31_08505"/>
<sequence>MTEKVYVIHENEEWTVHLFRRLEELGVPYEDWFTDAGSVDLTNEPPQGVFYNRMSASSHTRGHRFAPEMAEAKIAWLERHNRRVVNGSRALRLEVSKVNQYMALDAAGIQTPKTVAVSGKEQLLAAASAFEGESFITKHNRAGKGLGVRLFHSLEALEEYVGGGEFDESVDGITLLQQYIQAPEPYITRCEFVGGKFLYAVRVDTSEGFELCPADACRLEDIFCPADGASETRPKFQVIEGFDDPIIAKYERFLKENGIEVAGIEFIQNAEGELFTYDVNTNTNYNADAEAVAGTYGMLELAKYLDHQRQTLTTFAK</sequence>
<keyword evidence="3" id="KW-0436">Ligase</keyword>
<dbReference type="GO" id="GO:0005737">
    <property type="term" value="C:cytoplasm"/>
    <property type="evidence" value="ECO:0007669"/>
    <property type="project" value="TreeGrafter"/>
</dbReference>
<feature type="domain" description="ATP-grasp" evidence="2">
    <location>
        <begin position="101"/>
        <end position="306"/>
    </location>
</feature>
<dbReference type="RefSeq" id="WP_058381966.1">
    <property type="nucleotide sequence ID" value="NZ_CP013659.2"/>
</dbReference>
<dbReference type="PANTHER" id="PTHR21621:SF0">
    <property type="entry name" value="BETA-CITRYLGLUTAMATE SYNTHASE B-RELATED"/>
    <property type="match status" value="1"/>
</dbReference>
<dbReference type="PANTHER" id="PTHR21621">
    <property type="entry name" value="RIBOSOMAL PROTEIN S6 MODIFICATION PROTEIN"/>
    <property type="match status" value="1"/>
</dbReference>
<organism evidence="3 4">
    <name type="scientific">Planococcus rifietoensis</name>
    <dbReference type="NCBI Taxonomy" id="200991"/>
    <lineage>
        <taxon>Bacteria</taxon>
        <taxon>Bacillati</taxon>
        <taxon>Bacillota</taxon>
        <taxon>Bacilli</taxon>
        <taxon>Bacillales</taxon>
        <taxon>Caryophanaceae</taxon>
        <taxon>Planococcus</taxon>
    </lineage>
</organism>
<evidence type="ECO:0000313" key="4">
    <source>
        <dbReference type="Proteomes" id="UP000067683"/>
    </source>
</evidence>
<dbReference type="GO" id="GO:0046872">
    <property type="term" value="F:metal ion binding"/>
    <property type="evidence" value="ECO:0007669"/>
    <property type="project" value="InterPro"/>
</dbReference>
<dbReference type="OrthoDB" id="4789744at2"/>
<accession>A0A0U2Z5V7</accession>
<evidence type="ECO:0000256" key="1">
    <source>
        <dbReference type="PROSITE-ProRule" id="PRU00409"/>
    </source>
</evidence>
<dbReference type="STRING" id="200991.AUC31_08505"/>
<dbReference type="SUPFAM" id="SSF56059">
    <property type="entry name" value="Glutathione synthetase ATP-binding domain-like"/>
    <property type="match status" value="1"/>
</dbReference>
<keyword evidence="4" id="KW-1185">Reference proteome</keyword>